<sequence length="1924" mass="213805">MASTNKSSSSSKHFFKPMLSSAMASKFQLVCFFLLFACVIWSSPAPLASCGQSDAHMMTRFEDWMRQYGRVYDSEDEKSLRFEIFKNNVNHIETFNSRNENSYTLGINQFADMTNEEFVARYAGTFFPQNIESEPTASLEDVDLSKLPDSSCWAFSAVATVEGLYKIKKGNLLDLSEQEVLDCADSVECIGGWVQNAYKFIISNKGVTNEKSYPYVGTKGSCAAKGKPNAAYITGYEFLPAFDEGTMMAAVAQQPITSAVDTKNKNFQFYNGGVFKGPCGTRIDHAITIVGYGKDSSGTQYWLIKNSWGKTWGESGYLRLQKGSGTLRGACGIAQYVLRPLLNSKATAQLSDTGDPMMKRFEEWMAEYGRVYNDDVEKLRRFRIFQDNVNYVETFNNRSGNSYTLDVNQFADMTTDEFLAQYTGLSVPANWTSEPLMSFENVNMPSVPQSIDWRDYRAVTEIKQQGTCSSCWAFVAAATVEGIYKIKKGIMPDVSEQQILDCSYSYGCQLGGWVEKGYDFIIANGGVTSEQSYPYNGAKGQCYDASIVPNEAYITGYKFLPKNERSIMYAVAQQPVAAAVAAGKDFQLYRGGIYRGPCAAKLNHAITIIGYGADYYTGEKYWLIKNSWGQNWGEAGYMRLARETGSYTSRSLPDDPMMRRFEEWMARFGRVYADDAEKWRRFQIFQDNVNYIESFNNQSGNSYTLGTNQFADMTFDEFLAKYTGTSIPLKMKSETSLASFEDVNISAVPKSIDWRDHGAVTEVKQQGTCESCWAFTAIATVEGIYKIKKGALISLSEQEVLDCSVSYGCKGGGWVHKGYDFIVSNKGVATEASYPYKEVQGNCASNVVPNAAYITGYKFLPRSESKLMNTVAQQPVAAAVEADKKFQLYTGGIYKGPCGAMVNHAITVIGYGADNSTGDKYWIIKNSWGTNWGENGFMRLKKDVASKSGLCGLTEQLRFEEWMARFGRVYADDAEKWRRFQIFQDNVNYIETFNNRSGNSYTLGTNQFADMTFDEFLGKYTGASIPLNLKQEAPLTSFEDVNVSAVPDSIDWRDHDAVTEVKQQGTCESCWAFTAIATVEGIYKIKKGALISLSEQEVLDCSVSSGCKGGGWVHQAYKFIIRNGGVTTESSYPYTGVLGNCESNIVPNAAEIDSYKFLPRKNEASLKVAVSKQPVASAVEATKDFQLYNGGIFKGPCGTAVNHAVTIIGYGEDSNTGDKFWILKNSWGKNWGENGFGRLERDVAAVEGLCGIAEWPLIPIINSTPLELSDVGSDGISARFEEWMARFGRVYADDAEKWRRFQIFQDNVNYIETFNNRNGNSYTLGTNQFADMTFDEFLSKYTSASIPLNVKQEAPLTSFEDVNMSAVPNSIDWRDYDAVTEVKQQGTCETCWAFAAIATVEGIYKIKKGALISLSEQEVMDCSVGSGCIGGGWAHQAYKFIIRNGGVATESSYPYTGVQRNCESNIVPNAAYIDAYQHLPRNNETSLKVAVSKQPVASYLEATRDFQLYVGGGIFKGPCGTAVNHVVAIIGYGEDSNTGEKYWILKNSWGKNWGENGFGRLERDVSSVEGLCVLFLFLFLSVLWASPLASRGEADDSMMKRFDEWMADFGRVYSDDAEKMRRFEIFKDNVNRIEAFNRRGGNSYTLGINQFADMTNDEIVAQHVGLSLPLNMTNLEPSVSFEDVNMSAIPQSIDWRDYGAVTRVKNQGTCGSCWAFSSIATVEGIYKIKTGQLISLSEQEVLDCTVSNACTSGWVHKAYEFIIANNGVTTEANYPYVGYKGTCRNNKPNAAYITGYQYVQPSYDERAIMYAVANQPTVIAIDASSYYFNYYNGGIFKGPCGTNIFHAVTVVGYGQDSSTGDKYWIIKNSWGNRWGENGYVRMLRDTAYPGLCGLASYGIYPTLVSSPRITESSDMGSDDRVSSM</sequence>
<dbReference type="Pfam" id="PF00112">
    <property type="entry name" value="Peptidase_C1"/>
    <property type="match status" value="6"/>
</dbReference>
<keyword evidence="4" id="KW-0378">Hydrolase</keyword>
<comment type="similarity">
    <text evidence="1">Belongs to the peptidase C1 family.</text>
</comment>
<feature type="domain" description="Peptidase C1A papain C-terminal" evidence="8">
    <location>
        <begin position="748"/>
        <end position="961"/>
    </location>
</feature>
<dbReference type="PROSITE" id="PS00639">
    <property type="entry name" value="THIOL_PROTEASE_HIS"/>
    <property type="match status" value="5"/>
</dbReference>
<evidence type="ECO:0000256" key="3">
    <source>
        <dbReference type="ARBA" id="ARBA00022729"/>
    </source>
</evidence>
<reference evidence="10 11" key="1">
    <citation type="journal article" date="2016" name="DNA Res.">
        <title>The draft genome of MD-2 pineapple using hybrid error correction of long reads.</title>
        <authorList>
            <person name="Redwan R.M."/>
            <person name="Saidin A."/>
            <person name="Kumar S.V."/>
        </authorList>
    </citation>
    <scope>NUCLEOTIDE SEQUENCE [LARGE SCALE GENOMIC DNA]</scope>
    <source>
        <strain evidence="11">cv. MD2</strain>
        <tissue evidence="10">Leaf</tissue>
    </source>
</reference>
<dbReference type="SUPFAM" id="SSF54001">
    <property type="entry name" value="Cysteine proteinases"/>
    <property type="match status" value="6"/>
</dbReference>
<dbReference type="CDD" id="cd02248">
    <property type="entry name" value="Peptidase_C1A"/>
    <property type="match status" value="6"/>
</dbReference>
<dbReference type="EMBL" id="LSRQ01000037">
    <property type="protein sequence ID" value="OAY85856.1"/>
    <property type="molecule type" value="Genomic_DNA"/>
</dbReference>
<dbReference type="STRING" id="4615.A0A199W9F2"/>
<feature type="domain" description="Cathepsin propeptide inhibitor" evidence="9">
    <location>
        <begin position="959"/>
        <end position="1016"/>
    </location>
</feature>
<dbReference type="InterPro" id="IPR000169">
    <property type="entry name" value="Pept_cys_AS"/>
</dbReference>
<feature type="domain" description="Peptidase C1A papain C-terminal" evidence="8">
    <location>
        <begin position="1046"/>
        <end position="1260"/>
    </location>
</feature>
<feature type="domain" description="Peptidase C1A papain C-terminal" evidence="8">
    <location>
        <begin position="139"/>
        <end position="341"/>
    </location>
</feature>
<dbReference type="SMART" id="SM00645">
    <property type="entry name" value="Pept_C1"/>
    <property type="match status" value="6"/>
</dbReference>
<keyword evidence="7" id="KW-1015">Disulfide bond</keyword>
<keyword evidence="2" id="KW-0645">Protease</keyword>
<feature type="domain" description="Cathepsin propeptide inhibitor" evidence="9">
    <location>
        <begin position="1602"/>
        <end position="1659"/>
    </location>
</feature>
<evidence type="ECO:0000256" key="7">
    <source>
        <dbReference type="ARBA" id="ARBA00023157"/>
    </source>
</evidence>
<dbReference type="PANTHER" id="PTHR12411">
    <property type="entry name" value="CYSTEINE PROTEASE FAMILY C1-RELATED"/>
    <property type="match status" value="1"/>
</dbReference>
<dbReference type="PRINTS" id="PR00705">
    <property type="entry name" value="PAPAIN"/>
</dbReference>
<comment type="caution">
    <text evidence="10">The sequence shown here is derived from an EMBL/GenBank/DDBJ whole genome shotgun (WGS) entry which is preliminary data.</text>
</comment>
<evidence type="ECO:0000256" key="4">
    <source>
        <dbReference type="ARBA" id="ARBA00022801"/>
    </source>
</evidence>
<dbReference type="InterPro" id="IPR038765">
    <property type="entry name" value="Papain-like_cys_pep_sf"/>
</dbReference>
<evidence type="ECO:0000256" key="5">
    <source>
        <dbReference type="ARBA" id="ARBA00022807"/>
    </source>
</evidence>
<evidence type="ECO:0000259" key="9">
    <source>
        <dbReference type="SMART" id="SM00848"/>
    </source>
</evidence>
<gene>
    <name evidence="10" type="ORF">ACMD2_20254</name>
</gene>
<dbReference type="Gene3D" id="3.90.70.10">
    <property type="entry name" value="Cysteine proteinases"/>
    <property type="match status" value="6"/>
</dbReference>
<dbReference type="InterPro" id="IPR013128">
    <property type="entry name" value="Peptidase_C1A"/>
</dbReference>
<dbReference type="Pfam" id="PF08246">
    <property type="entry name" value="Inhibitor_I29"/>
    <property type="match status" value="6"/>
</dbReference>
<keyword evidence="5" id="KW-0788">Thiol protease</keyword>
<dbReference type="PROSITE" id="PS00640">
    <property type="entry name" value="THIOL_PROTEASE_ASN"/>
    <property type="match status" value="6"/>
</dbReference>
<evidence type="ECO:0000313" key="10">
    <source>
        <dbReference type="EMBL" id="OAY85856.1"/>
    </source>
</evidence>
<feature type="domain" description="Peptidase C1A papain C-terminal" evidence="8">
    <location>
        <begin position="447"/>
        <end position="652"/>
    </location>
</feature>
<name>A0A199W9F2_ANACO</name>
<dbReference type="InterPro" id="IPR025660">
    <property type="entry name" value="Pept_his_AS"/>
</dbReference>
<dbReference type="Gene3D" id="1.10.287.2250">
    <property type="match status" value="1"/>
</dbReference>
<organism evidence="10 11">
    <name type="scientific">Ananas comosus</name>
    <name type="common">Pineapple</name>
    <name type="synonym">Ananas ananas</name>
    <dbReference type="NCBI Taxonomy" id="4615"/>
    <lineage>
        <taxon>Eukaryota</taxon>
        <taxon>Viridiplantae</taxon>
        <taxon>Streptophyta</taxon>
        <taxon>Embryophyta</taxon>
        <taxon>Tracheophyta</taxon>
        <taxon>Spermatophyta</taxon>
        <taxon>Magnoliopsida</taxon>
        <taxon>Liliopsida</taxon>
        <taxon>Poales</taxon>
        <taxon>Bromeliaceae</taxon>
        <taxon>Bromelioideae</taxon>
        <taxon>Ananas</taxon>
    </lineage>
</organism>
<feature type="domain" description="Peptidase C1A papain C-terminal" evidence="8">
    <location>
        <begin position="1689"/>
        <end position="1902"/>
    </location>
</feature>
<evidence type="ECO:0000313" key="11">
    <source>
        <dbReference type="Proteomes" id="UP000092600"/>
    </source>
</evidence>
<evidence type="ECO:0000256" key="1">
    <source>
        <dbReference type="ARBA" id="ARBA00008455"/>
    </source>
</evidence>
<dbReference type="PROSITE" id="PS00139">
    <property type="entry name" value="THIOL_PROTEASE_CYS"/>
    <property type="match status" value="4"/>
</dbReference>
<accession>A0A199W9F2</accession>
<feature type="domain" description="Cathepsin propeptide inhibitor" evidence="9">
    <location>
        <begin position="61"/>
        <end position="118"/>
    </location>
</feature>
<dbReference type="Proteomes" id="UP000092600">
    <property type="component" value="Unassembled WGS sequence"/>
</dbReference>
<feature type="domain" description="Cathepsin propeptide inhibitor" evidence="9">
    <location>
        <begin position="661"/>
        <end position="718"/>
    </location>
</feature>
<feature type="domain" description="Peptidase C1A papain C-terminal" evidence="8">
    <location>
        <begin position="1367"/>
        <end position="1582"/>
    </location>
</feature>
<keyword evidence="6" id="KW-0865">Zymogen</keyword>
<feature type="domain" description="Cathepsin propeptide inhibitor" evidence="9">
    <location>
        <begin position="1280"/>
        <end position="1337"/>
    </location>
</feature>
<dbReference type="SMART" id="SM00848">
    <property type="entry name" value="Inhibitor_I29"/>
    <property type="match status" value="6"/>
</dbReference>
<evidence type="ECO:0000259" key="8">
    <source>
        <dbReference type="SMART" id="SM00645"/>
    </source>
</evidence>
<dbReference type="GO" id="GO:0006508">
    <property type="term" value="P:proteolysis"/>
    <property type="evidence" value="ECO:0007669"/>
    <property type="project" value="UniProtKB-KW"/>
</dbReference>
<protein>
    <submittedName>
        <fullName evidence="10">Fruit bromelain</fullName>
    </submittedName>
</protein>
<dbReference type="FunFam" id="3.90.70.10:FF:000067">
    <property type="entry name" value="Senescence-specific cysteine protease"/>
    <property type="match status" value="5"/>
</dbReference>
<feature type="domain" description="Cathepsin propeptide inhibitor" evidence="9">
    <location>
        <begin position="361"/>
        <end position="418"/>
    </location>
</feature>
<dbReference type="FunFam" id="3.90.70.10:FF:000204">
    <property type="entry name" value="Papain"/>
    <property type="match status" value="1"/>
</dbReference>
<keyword evidence="3" id="KW-0732">Signal</keyword>
<dbReference type="InterPro" id="IPR013201">
    <property type="entry name" value="Prot_inhib_I29"/>
</dbReference>
<dbReference type="GO" id="GO:0008234">
    <property type="term" value="F:cysteine-type peptidase activity"/>
    <property type="evidence" value="ECO:0007669"/>
    <property type="project" value="UniProtKB-KW"/>
</dbReference>
<dbReference type="InterPro" id="IPR039417">
    <property type="entry name" value="Peptidase_C1A_papain-like"/>
</dbReference>
<evidence type="ECO:0000256" key="6">
    <source>
        <dbReference type="ARBA" id="ARBA00023145"/>
    </source>
</evidence>
<evidence type="ECO:0000256" key="2">
    <source>
        <dbReference type="ARBA" id="ARBA00022670"/>
    </source>
</evidence>
<dbReference type="InterPro" id="IPR000668">
    <property type="entry name" value="Peptidase_C1A_C"/>
</dbReference>
<proteinExistence type="inferred from homology"/>
<dbReference type="InterPro" id="IPR025661">
    <property type="entry name" value="Pept_asp_AS"/>
</dbReference>